<dbReference type="OrthoDB" id="428655at2759"/>
<accession>A0A9W9YP61</accession>
<evidence type="ECO:0000256" key="1">
    <source>
        <dbReference type="ARBA" id="ARBA00004123"/>
    </source>
</evidence>
<evidence type="ECO:0000313" key="6">
    <source>
        <dbReference type="Proteomes" id="UP001163046"/>
    </source>
</evidence>
<comment type="subcellular location">
    <subcellularLocation>
        <location evidence="2">Cytoplasm</location>
    </subcellularLocation>
    <subcellularLocation>
        <location evidence="1">Nucleus</location>
    </subcellularLocation>
</comment>
<evidence type="ECO:0000313" key="5">
    <source>
        <dbReference type="EMBL" id="KAJ7360498.1"/>
    </source>
</evidence>
<comment type="caution">
    <text evidence="5">The sequence shown here is derived from an EMBL/GenBank/DDBJ whole genome shotgun (WGS) entry which is preliminary data.</text>
</comment>
<dbReference type="PANTHER" id="PTHR21664:SF1">
    <property type="entry name" value="NUDC DOMAIN-CONTAINING PROTEIN 1"/>
    <property type="match status" value="1"/>
</dbReference>
<keyword evidence="3" id="KW-0963">Cytoplasm</keyword>
<protein>
    <submittedName>
        <fullName evidence="5">NudC domain-containing protein 1</fullName>
    </submittedName>
</protein>
<evidence type="ECO:0000256" key="4">
    <source>
        <dbReference type="ARBA" id="ARBA00023242"/>
    </source>
</evidence>
<evidence type="ECO:0000256" key="2">
    <source>
        <dbReference type="ARBA" id="ARBA00004496"/>
    </source>
</evidence>
<dbReference type="InterPro" id="IPR037895">
    <property type="entry name" value="NUDCD1"/>
</dbReference>
<gene>
    <name evidence="5" type="primary">NUDCD1_1</name>
    <name evidence="5" type="ORF">OS493_015599</name>
</gene>
<evidence type="ECO:0000256" key="3">
    <source>
        <dbReference type="ARBA" id="ARBA00022490"/>
    </source>
</evidence>
<dbReference type="GO" id="GO:0005737">
    <property type="term" value="C:cytoplasm"/>
    <property type="evidence" value="ECO:0007669"/>
    <property type="project" value="UniProtKB-SubCell"/>
</dbReference>
<reference evidence="5" key="1">
    <citation type="submission" date="2023-01" db="EMBL/GenBank/DDBJ databases">
        <title>Genome assembly of the deep-sea coral Lophelia pertusa.</title>
        <authorList>
            <person name="Herrera S."/>
            <person name="Cordes E."/>
        </authorList>
    </citation>
    <scope>NUCLEOTIDE SEQUENCE</scope>
    <source>
        <strain evidence="5">USNM1676648</strain>
        <tissue evidence="5">Polyp</tissue>
    </source>
</reference>
<organism evidence="5 6">
    <name type="scientific">Desmophyllum pertusum</name>
    <dbReference type="NCBI Taxonomy" id="174260"/>
    <lineage>
        <taxon>Eukaryota</taxon>
        <taxon>Metazoa</taxon>
        <taxon>Cnidaria</taxon>
        <taxon>Anthozoa</taxon>
        <taxon>Hexacorallia</taxon>
        <taxon>Scleractinia</taxon>
        <taxon>Caryophylliina</taxon>
        <taxon>Caryophylliidae</taxon>
        <taxon>Desmophyllum</taxon>
    </lineage>
</organism>
<proteinExistence type="predicted"/>
<dbReference type="EMBL" id="MU827309">
    <property type="protein sequence ID" value="KAJ7360498.1"/>
    <property type="molecule type" value="Genomic_DNA"/>
</dbReference>
<dbReference type="Proteomes" id="UP001163046">
    <property type="component" value="Unassembled WGS sequence"/>
</dbReference>
<dbReference type="AlphaFoldDB" id="A0A9W9YP61"/>
<keyword evidence="4" id="KW-0539">Nucleus</keyword>
<dbReference type="GO" id="GO:0005634">
    <property type="term" value="C:nucleus"/>
    <property type="evidence" value="ECO:0007669"/>
    <property type="project" value="UniProtKB-SubCell"/>
</dbReference>
<dbReference type="PANTHER" id="PTHR21664">
    <property type="entry name" value="CHRONIC MYELOGENOUS LEUKEMIA TUMOR ANTIGEN 66"/>
    <property type="match status" value="1"/>
</dbReference>
<keyword evidence="6" id="KW-1185">Reference proteome</keyword>
<name>A0A9W9YP61_9CNID</name>
<sequence length="258" mass="28210">MESLRPNCGLLDPKFEGYKLSLDPLLLSSTNLGSAVNDIPLKEELFSVQHMRAFGNLNHLVLDSWMDGGKPEVVYFVNENYEVQRAVVKDKDISSVDTVFKIPSVDKTKDNLNAALLFPSQSLACLSDGCGKLFLLQTESRTKDISQSTEWKVATVYQFNHPSLLLHALQSQQTGSVSCLSLSITENEAATSVKDAHVVHLELITFSPVTCLSSGAVSYSSEMLQQFIGYSAPVYAAIEPGCTAVLVASERPFSLAKR</sequence>